<proteinExistence type="predicted"/>
<dbReference type="SMART" id="SM00530">
    <property type="entry name" value="HTH_XRE"/>
    <property type="match status" value="1"/>
</dbReference>
<dbReference type="InterPro" id="IPR001387">
    <property type="entry name" value="Cro/C1-type_HTH"/>
</dbReference>
<dbReference type="SUPFAM" id="SSF47413">
    <property type="entry name" value="lambda repressor-like DNA-binding domains"/>
    <property type="match status" value="1"/>
</dbReference>
<feature type="domain" description="HTH cro/C1-type" evidence="2">
    <location>
        <begin position="36"/>
        <end position="83"/>
    </location>
</feature>
<name>C9ZEI7_STRSW</name>
<dbReference type="EMBL" id="FN554889">
    <property type="protein sequence ID" value="CBG67446.1"/>
    <property type="molecule type" value="Genomic_DNA"/>
</dbReference>
<dbReference type="InterPro" id="IPR010982">
    <property type="entry name" value="Lambda_DNA-bd_dom_sf"/>
</dbReference>
<dbReference type="Proteomes" id="UP000001444">
    <property type="component" value="Chromosome"/>
</dbReference>
<evidence type="ECO:0000313" key="4">
    <source>
        <dbReference type="Proteomes" id="UP000001444"/>
    </source>
</evidence>
<dbReference type="PROSITE" id="PS50943">
    <property type="entry name" value="HTH_CROC1"/>
    <property type="match status" value="1"/>
</dbReference>
<evidence type="ECO:0000256" key="1">
    <source>
        <dbReference type="SAM" id="MobiDB-lite"/>
    </source>
</evidence>
<evidence type="ECO:0000259" key="2">
    <source>
        <dbReference type="PROSITE" id="PS50943"/>
    </source>
</evidence>
<dbReference type="CDD" id="cd00093">
    <property type="entry name" value="HTH_XRE"/>
    <property type="match status" value="1"/>
</dbReference>
<keyword evidence="3" id="KW-0238">DNA-binding</keyword>
<dbReference type="HOGENOM" id="CLU_057862_1_0_11"/>
<accession>C9ZEI7</accession>
<reference evidence="3 4" key="1">
    <citation type="journal article" date="2010" name="Mol. Plant Microbe Interact.">
        <title>Streptomyces scabies 87-22 contains a coronafacic acid-like biosynthetic cluster that contributes to plant-microbe interactions.</title>
        <authorList>
            <person name="Bignell D.R."/>
            <person name="Seipke R.F."/>
            <person name="Huguet-Tapia J.C."/>
            <person name="Chambers A.H."/>
            <person name="Parry R.J."/>
            <person name="Loria R."/>
        </authorList>
    </citation>
    <scope>NUCLEOTIDE SEQUENCE [LARGE SCALE GENOMIC DNA]</scope>
    <source>
        <strain evidence="3 4">87.22</strain>
    </source>
</reference>
<evidence type="ECO:0000313" key="3">
    <source>
        <dbReference type="EMBL" id="CBG67446.1"/>
    </source>
</evidence>
<dbReference type="PANTHER" id="PTHR35010">
    <property type="entry name" value="BLL4672 PROTEIN-RELATED"/>
    <property type="match status" value="1"/>
</dbReference>
<dbReference type="RefSeq" id="WP_012998183.1">
    <property type="nucleotide sequence ID" value="NC_013929.1"/>
</dbReference>
<dbReference type="GO" id="GO:0003677">
    <property type="term" value="F:DNA binding"/>
    <property type="evidence" value="ECO:0007669"/>
    <property type="project" value="UniProtKB-KW"/>
</dbReference>
<dbReference type="KEGG" id="scb:SCAB_2301"/>
<organism evidence="3 4">
    <name type="scientific">Streptomyces scabiei (strain 87.22)</name>
    <dbReference type="NCBI Taxonomy" id="680198"/>
    <lineage>
        <taxon>Bacteria</taxon>
        <taxon>Bacillati</taxon>
        <taxon>Actinomycetota</taxon>
        <taxon>Actinomycetes</taxon>
        <taxon>Kitasatosporales</taxon>
        <taxon>Streptomycetaceae</taxon>
        <taxon>Streptomyces</taxon>
    </lineage>
</organism>
<dbReference type="AlphaFoldDB" id="C9ZEI7"/>
<dbReference type="eggNOG" id="COG1396">
    <property type="taxonomic scope" value="Bacteria"/>
</dbReference>
<dbReference type="InterPro" id="IPR041413">
    <property type="entry name" value="MLTR_LBD"/>
</dbReference>
<feature type="region of interest" description="Disordered" evidence="1">
    <location>
        <begin position="282"/>
        <end position="313"/>
    </location>
</feature>
<dbReference type="Pfam" id="PF17765">
    <property type="entry name" value="MLTR_LBD"/>
    <property type="match status" value="1"/>
</dbReference>
<dbReference type="Gene3D" id="3.30.450.180">
    <property type="match status" value="1"/>
</dbReference>
<dbReference type="STRING" id="680198.SCAB_2301"/>
<gene>
    <name evidence="3" type="ordered locus">SCAB_2301</name>
</gene>
<dbReference type="GeneID" id="24309988"/>
<dbReference type="Pfam" id="PF13560">
    <property type="entry name" value="HTH_31"/>
    <property type="match status" value="1"/>
</dbReference>
<feature type="compositionally biased region" description="Basic and acidic residues" evidence="1">
    <location>
        <begin position="303"/>
        <end position="313"/>
    </location>
</feature>
<dbReference type="PANTHER" id="PTHR35010:SF2">
    <property type="entry name" value="BLL4672 PROTEIN"/>
    <property type="match status" value="1"/>
</dbReference>
<sequence>MEFQQEIRGFLMSRRARITPEQAGLPFVGGNRRVEGLRREEVAMLAGLSVEYYTRLERGRLGGASESVLDAIARTLQLDDDERAHLYDLARNVAPGAPRRRPRPTSPITASVQQVLASMSVPAVVQNGRLDLLAANDLGRALYADLFPAGKQPPNFARYVFLDPRAEAFYDDIDQAKNLLVAILRATAGRDPLDKQVSELIGELSVRSTDFGTRWAKHNVRRHSRGRKVVHHRAVGTLELVYDDFALPGDPHVTITTWTAAPGTPSADCLTLLATWAETQKQAQKQAQAMDAVHESSTTSRADTSEHRDGDGR</sequence>
<protein>
    <submittedName>
        <fullName evidence="3">Putative DNA-binding protein</fullName>
    </submittedName>
</protein>
<keyword evidence="4" id="KW-1185">Reference proteome</keyword>
<dbReference type="Gene3D" id="1.10.260.40">
    <property type="entry name" value="lambda repressor-like DNA-binding domains"/>
    <property type="match status" value="1"/>
</dbReference>